<reference evidence="4" key="1">
    <citation type="submission" date="2007-04" db="EMBL/GenBank/DDBJ databases">
        <title>Complete sequence of plasmid pRSPA01 of Rhodobacter sphaeroides ATCC 17025.</title>
        <authorList>
            <consortium name="US DOE Joint Genome Institute"/>
            <person name="Copeland A."/>
            <person name="Lucas S."/>
            <person name="Lapidus A."/>
            <person name="Barry K."/>
            <person name="Detter J.C."/>
            <person name="Glavina del Rio T."/>
            <person name="Hammon N."/>
            <person name="Israni S."/>
            <person name="Dalin E."/>
            <person name="Tice H."/>
            <person name="Pitluck S."/>
            <person name="Chertkov O."/>
            <person name="Brettin T."/>
            <person name="Bruce D."/>
            <person name="Han C."/>
            <person name="Schmutz J."/>
            <person name="Larimer F."/>
            <person name="Land M."/>
            <person name="Hauser L."/>
            <person name="Kyrpides N."/>
            <person name="Kim E."/>
            <person name="Richardson P."/>
            <person name="Mackenzie C."/>
            <person name="Choudhary M."/>
            <person name="Donohue T.J."/>
            <person name="Kaplan S."/>
        </authorList>
    </citation>
    <scope>NUCLEOTIDE SEQUENCE [LARGE SCALE GENOMIC DNA]</scope>
    <source>
        <strain evidence="4">ATCC 17025</strain>
        <plasmid evidence="4">pRSPA01</plasmid>
    </source>
</reference>
<geneLocation type="plasmid" evidence="4">
    <name>pRSPA01</name>
</geneLocation>
<gene>
    <name evidence="4" type="ordered locus">Rsph17025_3530</name>
</gene>
<dbReference type="SMART" id="SM00487">
    <property type="entry name" value="DEXDc"/>
    <property type="match status" value="1"/>
</dbReference>
<dbReference type="Pfam" id="PF11907">
    <property type="entry name" value="DUF3427"/>
    <property type="match status" value="1"/>
</dbReference>
<organism evidence="4">
    <name type="scientific">Cereibacter sphaeroides (strain ATCC 17025 / ATH 2.4.3)</name>
    <name type="common">Rhodobacter sphaeroides</name>
    <dbReference type="NCBI Taxonomy" id="349102"/>
    <lineage>
        <taxon>Bacteria</taxon>
        <taxon>Pseudomonadati</taxon>
        <taxon>Pseudomonadota</taxon>
        <taxon>Alphaproteobacteria</taxon>
        <taxon>Rhodobacterales</taxon>
        <taxon>Paracoccaceae</taxon>
        <taxon>Cereibacter</taxon>
    </lineage>
</organism>
<evidence type="ECO:0000259" key="3">
    <source>
        <dbReference type="PROSITE" id="PS51194"/>
    </source>
</evidence>
<dbReference type="Pfam" id="PF00271">
    <property type="entry name" value="Helicase_C"/>
    <property type="match status" value="1"/>
</dbReference>
<dbReference type="InterPro" id="IPR052511">
    <property type="entry name" value="ATP-dep_Helicase"/>
</dbReference>
<evidence type="ECO:0000259" key="1">
    <source>
        <dbReference type="PROSITE" id="PS50206"/>
    </source>
</evidence>
<dbReference type="CDD" id="cd09205">
    <property type="entry name" value="PLDc_N_DEXD_b3"/>
    <property type="match status" value="1"/>
</dbReference>
<feature type="domain" description="Helicase ATP-binding" evidence="2">
    <location>
        <begin position="271"/>
        <end position="419"/>
    </location>
</feature>
<feature type="domain" description="Rhodanese" evidence="1">
    <location>
        <begin position="671"/>
        <end position="702"/>
    </location>
</feature>
<dbReference type="InterPro" id="IPR027417">
    <property type="entry name" value="P-loop_NTPase"/>
</dbReference>
<dbReference type="InterPro" id="IPR006935">
    <property type="entry name" value="Helicase/UvrB_N"/>
</dbReference>
<dbReference type="Pfam" id="PF04851">
    <property type="entry name" value="ResIII"/>
    <property type="match status" value="1"/>
</dbReference>
<dbReference type="SMART" id="SM00490">
    <property type="entry name" value="HELICc"/>
    <property type="match status" value="1"/>
</dbReference>
<name>A4WYD6_CERS5</name>
<evidence type="ECO:0000259" key="2">
    <source>
        <dbReference type="PROSITE" id="PS51192"/>
    </source>
</evidence>
<dbReference type="PANTHER" id="PTHR47962">
    <property type="entry name" value="ATP-DEPENDENT HELICASE LHR-RELATED-RELATED"/>
    <property type="match status" value="1"/>
</dbReference>
<dbReference type="GO" id="GO:0005524">
    <property type="term" value="F:ATP binding"/>
    <property type="evidence" value="ECO:0007669"/>
    <property type="project" value="InterPro"/>
</dbReference>
<dbReference type="InterPro" id="IPR014001">
    <property type="entry name" value="Helicase_ATP-bd"/>
</dbReference>
<dbReference type="PROSITE" id="PS51192">
    <property type="entry name" value="HELICASE_ATP_BIND_1"/>
    <property type="match status" value="1"/>
</dbReference>
<dbReference type="PROSITE" id="PS50206">
    <property type="entry name" value="RHODANESE_3"/>
    <property type="match status" value="1"/>
</dbReference>
<dbReference type="HOGENOM" id="CLU_005588_1_1_5"/>
<dbReference type="SUPFAM" id="SSF56024">
    <property type="entry name" value="Phospholipase D/nuclease"/>
    <property type="match status" value="1"/>
</dbReference>
<protein>
    <submittedName>
        <fullName evidence="4">Transposase, IS4 family</fullName>
    </submittedName>
</protein>
<dbReference type="GO" id="GO:0016887">
    <property type="term" value="F:ATP hydrolysis activity"/>
    <property type="evidence" value="ECO:0007669"/>
    <property type="project" value="TreeGrafter"/>
</dbReference>
<sequence length="956" mass="105144">MSDPLPDCPICRSPGPLTAPRHVGCWSDLTAAEQFQLLAKMGESLAAGVQGFHVAIEHGHFVLRQTQSGSSRLATGADDPLLPLIAEGIDRADSVDLAVAFAMESGVQLVEPWFRDLLARGGRLRIVVGDYMDVTEPAALHRLADLEGAQLRVFETGTGSFHPKAWLFRAADRQGAAIVGSSNLSRTALTTGIEWNLHFEGAADVVAPAFEALLAHPQTRPLTPDWITAYAARRRATPLTDLAQRIVSDEPQAPPPQPHSIQRAALAALAATRRAGHRAGLVVLATGLGKTWLAAFDSRPFAQVLFVAHREEILTQAMSSFRRIRPEARFGRYDGTEKDDGAEILFASIQTLGRSNHLRRFAPDSFDYIVVDEFHHASAGSYRGLLDHFTPRFLLGLTATPDRSDGADLLALCGDNLVYHCDLFEGIEAGLLSPFRYLGVPDEVDYAQIPWRSNQFDPEALEAALATEARARNALDQFHRHRDGPAIGFCCSLRHAEFMAAFFQAQGLRAVAVHSGPGSAPRATSLDRLGRGEIDILFAVDMFNEGVDVPNIGTVMMLRPTESVILWLQQLGRGLRRVEGKLLRVIDYIGNHRVFLTKLRALLAAGPGDRSLAQRLEQAAAGTLALPPACSVTYDLRVIEILRDLLRPKSGMEDLEAQYRDFRLRHGQRPTAAEIARMGFDPARNGHGGWFDFVRDMGDPVDARAQTTVAGLLRQIETDRTLTPAAIEALETLRSDRSASEEGLAYWGLNPLLRRDNNRLTLTRPDSDGAAATMIAELLEWRAGQLREPVLKEPAAPYMTTGPELWREYLREAIPPLFGATFNTGSWNAGIVRLEHDLILLTTLKKGSLSAGNHYEDRFLAPDRMQWQSQTQTRRDSQIGRMLSGTETGARVHLFVRSGKLRNGKAAPFLYCGQPEFLGWEGEKPITVTWRLQKAVPQHLWPGLGIASGSKSTEGR</sequence>
<dbReference type="Gene3D" id="3.30.870.10">
    <property type="entry name" value="Endonuclease Chain A"/>
    <property type="match status" value="1"/>
</dbReference>
<dbReference type="PANTHER" id="PTHR47962:SF4">
    <property type="entry name" value="HELICASE"/>
    <property type="match status" value="1"/>
</dbReference>
<dbReference type="BioCyc" id="RSPH349102:G1G8M-3636-MONOMER"/>
<dbReference type="AlphaFoldDB" id="A4WYD6"/>
<accession>A4WYD6</accession>
<dbReference type="InterPro" id="IPR021835">
    <property type="entry name" value="DUF3427"/>
</dbReference>
<keyword evidence="4" id="KW-0614">Plasmid</keyword>
<evidence type="ECO:0000313" key="4">
    <source>
        <dbReference type="EMBL" id="ABP72400.1"/>
    </source>
</evidence>
<dbReference type="SUPFAM" id="SSF52540">
    <property type="entry name" value="P-loop containing nucleoside triphosphate hydrolases"/>
    <property type="match status" value="1"/>
</dbReference>
<feature type="domain" description="Helicase C-terminal" evidence="3">
    <location>
        <begin position="470"/>
        <end position="640"/>
    </location>
</feature>
<dbReference type="KEGG" id="rsq:Rsph17025_3530"/>
<dbReference type="GO" id="GO:0003677">
    <property type="term" value="F:DNA binding"/>
    <property type="evidence" value="ECO:0007669"/>
    <property type="project" value="InterPro"/>
</dbReference>
<dbReference type="InterPro" id="IPR001763">
    <property type="entry name" value="Rhodanese-like_dom"/>
</dbReference>
<dbReference type="InterPro" id="IPR001650">
    <property type="entry name" value="Helicase_C-like"/>
</dbReference>
<dbReference type="PROSITE" id="PS51194">
    <property type="entry name" value="HELICASE_CTER"/>
    <property type="match status" value="1"/>
</dbReference>
<dbReference type="Gene3D" id="3.40.50.300">
    <property type="entry name" value="P-loop containing nucleotide triphosphate hydrolases"/>
    <property type="match status" value="2"/>
</dbReference>
<dbReference type="CDD" id="cd18799">
    <property type="entry name" value="SF2_C_EcoAI-like"/>
    <property type="match status" value="1"/>
</dbReference>
<proteinExistence type="predicted"/>
<dbReference type="CDD" id="cd18032">
    <property type="entry name" value="DEXHc_RE_I_III_res"/>
    <property type="match status" value="1"/>
</dbReference>
<dbReference type="EMBL" id="CP000662">
    <property type="protein sequence ID" value="ABP72400.1"/>
    <property type="molecule type" value="Genomic_DNA"/>
</dbReference>